<dbReference type="eggNOG" id="ENOG502ZQBH">
    <property type="taxonomic scope" value="Bacteria"/>
</dbReference>
<dbReference type="SUPFAM" id="SSF81383">
    <property type="entry name" value="F-box domain"/>
    <property type="match status" value="1"/>
</dbReference>
<keyword evidence="1" id="KW-0812">Transmembrane</keyword>
<dbReference type="STRING" id="1437425.CSEC_1039"/>
<evidence type="ECO:0000313" key="4">
    <source>
        <dbReference type="Proteomes" id="UP000031552"/>
    </source>
</evidence>
<feature type="domain" description="F-box" evidence="2">
    <location>
        <begin position="88"/>
        <end position="134"/>
    </location>
</feature>
<dbReference type="EMBL" id="CCEJ010000004">
    <property type="protein sequence ID" value="CDR33865.1"/>
    <property type="molecule type" value="Genomic_DNA"/>
</dbReference>
<dbReference type="PROSITE" id="PS50181">
    <property type="entry name" value="FBOX"/>
    <property type="match status" value="1"/>
</dbReference>
<dbReference type="InterPro" id="IPR001810">
    <property type="entry name" value="F-box_dom"/>
</dbReference>
<dbReference type="InterPro" id="IPR015943">
    <property type="entry name" value="WD40/YVTN_repeat-like_dom_sf"/>
</dbReference>
<name>A0A090D1J6_9BACT</name>
<dbReference type="SUPFAM" id="SSF50978">
    <property type="entry name" value="WD40 repeat-like"/>
    <property type="match status" value="1"/>
</dbReference>
<protein>
    <submittedName>
        <fullName evidence="3">Membrane protein</fullName>
    </submittedName>
</protein>
<evidence type="ECO:0000313" key="3">
    <source>
        <dbReference type="EMBL" id="CDR33865.1"/>
    </source>
</evidence>
<dbReference type="Pfam" id="PF12937">
    <property type="entry name" value="F-box-like"/>
    <property type="match status" value="1"/>
</dbReference>
<evidence type="ECO:0000259" key="2">
    <source>
        <dbReference type="PROSITE" id="PS50181"/>
    </source>
</evidence>
<feature type="transmembrane region" description="Helical" evidence="1">
    <location>
        <begin position="30"/>
        <end position="52"/>
    </location>
</feature>
<dbReference type="SMART" id="SM00256">
    <property type="entry name" value="FBOX"/>
    <property type="match status" value="1"/>
</dbReference>
<proteinExistence type="predicted"/>
<keyword evidence="4" id="KW-1185">Reference proteome</keyword>
<organism evidence="3 4">
    <name type="scientific">Candidatus Criblamydia sequanensis CRIB-18</name>
    <dbReference type="NCBI Taxonomy" id="1437425"/>
    <lineage>
        <taxon>Bacteria</taxon>
        <taxon>Pseudomonadati</taxon>
        <taxon>Chlamydiota</taxon>
        <taxon>Chlamydiia</taxon>
        <taxon>Parachlamydiales</taxon>
        <taxon>Candidatus Criblamydiaceae</taxon>
        <taxon>Candidatus Criblamydia</taxon>
    </lineage>
</organism>
<dbReference type="Proteomes" id="UP000031552">
    <property type="component" value="Unassembled WGS sequence"/>
</dbReference>
<keyword evidence="1" id="KW-1133">Transmembrane helix</keyword>
<keyword evidence="1" id="KW-0472">Membrane</keyword>
<dbReference type="InterPro" id="IPR036322">
    <property type="entry name" value="WD40_repeat_dom_sf"/>
</dbReference>
<dbReference type="AlphaFoldDB" id="A0A090D1J6"/>
<reference evidence="3" key="2">
    <citation type="submission" date="2014-09" db="EMBL/GenBank/DDBJ databases">
        <title>Criblamydia sequanensis harbors a mega-plasmid encoding arsenite resistance.</title>
        <authorList>
            <person name="Bertelli C."/>
            <person name="Goesmann A."/>
            <person name="Greub G."/>
        </authorList>
    </citation>
    <scope>NUCLEOTIDE SEQUENCE [LARGE SCALE GENOMIC DNA]</scope>
    <source>
        <strain evidence="3">CRIB-18</strain>
    </source>
</reference>
<dbReference type="Gene3D" id="1.20.1280.50">
    <property type="match status" value="1"/>
</dbReference>
<reference evidence="3" key="1">
    <citation type="submission" date="2013-12" db="EMBL/GenBank/DDBJ databases">
        <authorList>
            <person name="Linke B."/>
        </authorList>
    </citation>
    <scope>NUCLEOTIDE SEQUENCE [LARGE SCALE GENOMIC DNA]</scope>
    <source>
        <strain evidence="3">CRIB-18</strain>
    </source>
</reference>
<dbReference type="InterPro" id="IPR036047">
    <property type="entry name" value="F-box-like_dom_sf"/>
</dbReference>
<sequence>MNDFISIVNPFSNRYQALEDFNKLTFLNKVTVIFVTTITSILSVLFCTALVFRSLVGRLKPLDTASLAHQSKVANTIGENADSILNRDERGFSLSDEILLHTFSYLDTKSLFMAMQVSKDFRTIGADDTLWMEKTQKIEKELSFYENYLRKNEIAFRIKSPSSQPVVTKITKLINRSDRNTVAHQNFIINSCSIMRVDIYNTKSGVNNRLPVSVVNSLNVHQGELLVGSIGYIEIFELESCQRLRRLEPNDKFLNSPVTGVLVQEGKVFGCYHSHLVVWDLETGVPQKYLSRGHNDKISKILCYDGYVVTYDDQSQVIWDLETESILSQTLSNPLYSYDGKLIALADNNLVLYDFKTQNVESVSFLIPEEQILNSQFNTALVEDQFIIQSCFKIIVGNLRENKLLYNIFPFHGSENIEAKFAKICVCKDKIIASIESGLNSKISCWDLKTGALVYSFPFQKIIAGFVILEEEKAIVCDLIDKLDIFDLEKGVYKRTIHVPEKQKNMFAMTEGKILLDYCSELLLIDFSKEGEEPKPQKGCTLF</sequence>
<evidence type="ECO:0000256" key="1">
    <source>
        <dbReference type="SAM" id="Phobius"/>
    </source>
</evidence>
<gene>
    <name evidence="3" type="ORF">CSEC_1039</name>
</gene>
<dbReference type="RefSeq" id="WP_041017402.1">
    <property type="nucleotide sequence ID" value="NZ_CCEJ010000004.1"/>
</dbReference>
<dbReference type="Gene3D" id="2.130.10.10">
    <property type="entry name" value="YVTN repeat-like/Quinoprotein amine dehydrogenase"/>
    <property type="match status" value="1"/>
</dbReference>
<comment type="caution">
    <text evidence="3">The sequence shown here is derived from an EMBL/GenBank/DDBJ whole genome shotgun (WGS) entry which is preliminary data.</text>
</comment>
<accession>A0A090D1J6</accession>